<evidence type="ECO:0000313" key="2">
    <source>
        <dbReference type="EMBL" id="SPM35577.1"/>
    </source>
</evidence>
<dbReference type="EMBL" id="FUFA01000004">
    <property type="protein sequence ID" value="SPM35577.1"/>
    <property type="molecule type" value="Genomic_DNA"/>
</dbReference>
<organism evidence="2 3">
    <name type="scientific">Mycobacterium rhizamassiliense</name>
    <dbReference type="NCBI Taxonomy" id="1841860"/>
    <lineage>
        <taxon>Bacteria</taxon>
        <taxon>Bacillati</taxon>
        <taxon>Actinomycetota</taxon>
        <taxon>Actinomycetes</taxon>
        <taxon>Mycobacteriales</taxon>
        <taxon>Mycobacteriaceae</taxon>
        <taxon>Mycobacterium</taxon>
    </lineage>
</organism>
<accession>A0A2U3NVN5</accession>
<keyword evidence="3" id="KW-1185">Reference proteome</keyword>
<evidence type="ECO:0000313" key="3">
    <source>
        <dbReference type="Proteomes" id="UP000240988"/>
    </source>
</evidence>
<evidence type="ECO:0000259" key="1">
    <source>
        <dbReference type="Pfam" id="PF14032"/>
    </source>
</evidence>
<dbReference type="STRING" id="1841860.GCA_900157375_03404"/>
<dbReference type="Proteomes" id="UP000240988">
    <property type="component" value="Unassembled WGS sequence"/>
</dbReference>
<name>A0A2U3NVN5_9MYCO</name>
<dbReference type="AlphaFoldDB" id="A0A2U3NVN5"/>
<dbReference type="Gene3D" id="3.40.1000.70">
    <property type="entry name" value="PknH-like extracellular domain"/>
    <property type="match status" value="1"/>
</dbReference>
<gene>
    <name evidence="2" type="ORF">MRAB57_3402</name>
</gene>
<dbReference type="Pfam" id="PF14032">
    <property type="entry name" value="PknH_C"/>
    <property type="match status" value="1"/>
</dbReference>
<feature type="domain" description="PknH-like extracellular" evidence="1">
    <location>
        <begin position="1"/>
        <end position="174"/>
    </location>
</feature>
<sequence>MNSVMGSSTMEPGKPILSMDSSPVTLSLPSCQGALYTSQDPVYSGSGYTGVSGLVSSEPGDNYDHWVNQAVVLFPSADKAKAFLQTSAAGWKNCAGRTVTVTNKSKNKSYRWTFAQLVGAGPPKISMMETQEGADGWECQRSMGVANNVIIDINACGYHISNQGDQMIDKITAKVNSE</sequence>
<dbReference type="InterPro" id="IPR038232">
    <property type="entry name" value="PknH-like_Extracell_sf"/>
</dbReference>
<dbReference type="InterPro" id="IPR026954">
    <property type="entry name" value="PknH-like_Extracell"/>
</dbReference>
<proteinExistence type="predicted"/>
<protein>
    <recommendedName>
        <fullName evidence="1">PknH-like extracellular domain-containing protein</fullName>
    </recommendedName>
</protein>
<reference evidence="2 3" key="1">
    <citation type="submission" date="2017-01" db="EMBL/GenBank/DDBJ databases">
        <authorList>
            <consortium name="Urmite Genomes"/>
        </authorList>
    </citation>
    <scope>NUCLEOTIDE SEQUENCE [LARGE SCALE GENOMIC DNA]</scope>
    <source>
        <strain evidence="2 3">AB57</strain>
    </source>
</reference>